<dbReference type="InterPro" id="IPR016024">
    <property type="entry name" value="ARM-type_fold"/>
</dbReference>
<dbReference type="SUPFAM" id="SSF48371">
    <property type="entry name" value="ARM repeat"/>
    <property type="match status" value="2"/>
</dbReference>
<keyword evidence="6" id="KW-0808">Transferase</keyword>
<dbReference type="FunFam" id="1.25.40.180:FF:000052">
    <property type="entry name" value="Nonsense-mediated mRNA decay factor"/>
    <property type="match status" value="1"/>
</dbReference>
<evidence type="ECO:0000256" key="4">
    <source>
        <dbReference type="ARBA" id="ARBA00022490"/>
    </source>
</evidence>
<dbReference type="GO" id="GO:0035145">
    <property type="term" value="C:exon-exon junction complex"/>
    <property type="evidence" value="ECO:0007669"/>
    <property type="project" value="TreeGrafter"/>
</dbReference>
<feature type="region of interest" description="Disordered" evidence="11">
    <location>
        <begin position="419"/>
        <end position="451"/>
    </location>
</feature>
<keyword evidence="14" id="KW-0347">Helicase</keyword>
<feature type="region of interest" description="Disordered" evidence="11">
    <location>
        <begin position="251"/>
        <end position="277"/>
    </location>
</feature>
<dbReference type="GO" id="GO:0005886">
    <property type="term" value="C:plasma membrane"/>
    <property type="evidence" value="ECO:0007669"/>
    <property type="project" value="UniProtKB-SubCell"/>
</dbReference>
<feature type="region of interest" description="Disordered" evidence="11">
    <location>
        <begin position="1835"/>
        <end position="1859"/>
    </location>
</feature>
<dbReference type="GO" id="GO:0005737">
    <property type="term" value="C:cytoplasm"/>
    <property type="evidence" value="ECO:0007669"/>
    <property type="project" value="UniProtKB-SubCell"/>
</dbReference>
<keyword evidence="4" id="KW-0963">Cytoplasm</keyword>
<comment type="caution">
    <text evidence="14">The sequence shown here is derived from an EMBL/GenBank/DDBJ whole genome shotgun (WGS) entry which is preliminary data.</text>
</comment>
<name>A0AB34FXW4_9HYPO</name>
<evidence type="ECO:0000256" key="3">
    <source>
        <dbReference type="ARBA" id="ARBA00012543"/>
    </source>
</evidence>
<feature type="region of interest" description="Disordered" evidence="11">
    <location>
        <begin position="1701"/>
        <end position="1720"/>
    </location>
</feature>
<feature type="compositionally biased region" description="Acidic residues" evidence="11">
    <location>
        <begin position="922"/>
        <end position="960"/>
    </location>
</feature>
<comment type="subcellular location">
    <subcellularLocation>
        <location evidence="2">Cell membrane</location>
        <topology evidence="2">Multi-pass membrane protein</topology>
    </subcellularLocation>
    <subcellularLocation>
        <location evidence="1">Cytoplasm</location>
    </subcellularLocation>
</comment>
<dbReference type="InterPro" id="IPR003890">
    <property type="entry name" value="MIF4G-like_typ-3"/>
</dbReference>
<feature type="transmembrane region" description="Helical" evidence="12">
    <location>
        <begin position="1628"/>
        <end position="1646"/>
    </location>
</feature>
<dbReference type="SUPFAM" id="SSF53448">
    <property type="entry name" value="Nucleotide-diphospho-sugar transferases"/>
    <property type="match status" value="1"/>
</dbReference>
<dbReference type="InterPro" id="IPR039762">
    <property type="entry name" value="Nmd2/UPF2"/>
</dbReference>
<dbReference type="Pfam" id="PF02854">
    <property type="entry name" value="MIF4G"/>
    <property type="match status" value="2"/>
</dbReference>
<dbReference type="EC" id="2.4.1.16" evidence="3"/>
<dbReference type="FunFam" id="3.90.550.10:FF:000077">
    <property type="entry name" value="Probable chitin synthase D"/>
    <property type="match status" value="1"/>
</dbReference>
<evidence type="ECO:0000256" key="8">
    <source>
        <dbReference type="ARBA" id="ARBA00022989"/>
    </source>
</evidence>
<gene>
    <name evidence="14" type="primary">UPF2</name>
    <name evidence="14" type="ORF">O9K51_02632</name>
</gene>
<feature type="region of interest" description="Disordered" evidence="11">
    <location>
        <begin position="905"/>
        <end position="986"/>
    </location>
</feature>
<dbReference type="Gene3D" id="1.25.40.180">
    <property type="match status" value="3"/>
</dbReference>
<feature type="compositionally biased region" description="Polar residues" evidence="11">
    <location>
        <begin position="1024"/>
        <end position="1038"/>
    </location>
</feature>
<reference evidence="14" key="1">
    <citation type="submission" date="2023-01" db="EMBL/GenBank/DDBJ databases">
        <title>The growth and conidiation of Purpureocillium lavendulum are regulated by nitrogen source and histone H3K14 acetylation.</title>
        <authorList>
            <person name="Tang P."/>
            <person name="Han J."/>
            <person name="Zhang C."/>
            <person name="Tang P."/>
            <person name="Qi F."/>
            <person name="Zhang K."/>
            <person name="Liang L."/>
        </authorList>
    </citation>
    <scope>NUCLEOTIDE SEQUENCE</scope>
    <source>
        <strain evidence="14">YMF1.00683</strain>
    </source>
</reference>
<keyword evidence="14" id="KW-0067">ATP-binding</keyword>
<feature type="transmembrane region" description="Helical" evidence="12">
    <location>
        <begin position="1180"/>
        <end position="1203"/>
    </location>
</feature>
<dbReference type="PANTHER" id="PTHR12839:SF7">
    <property type="entry name" value="REGULATOR OF NONSENSE TRANSCRIPTS 2"/>
    <property type="match status" value="1"/>
</dbReference>
<keyword evidence="8 12" id="KW-1133">Transmembrane helix</keyword>
<evidence type="ECO:0000256" key="12">
    <source>
        <dbReference type="SAM" id="Phobius"/>
    </source>
</evidence>
<dbReference type="Pfam" id="PF03142">
    <property type="entry name" value="Chitin_synth_2"/>
    <property type="match status" value="1"/>
</dbReference>
<protein>
    <recommendedName>
        <fullName evidence="3">chitin synthase</fullName>
        <ecNumber evidence="3">2.4.1.16</ecNumber>
    </recommendedName>
</protein>
<evidence type="ECO:0000313" key="15">
    <source>
        <dbReference type="Proteomes" id="UP001163105"/>
    </source>
</evidence>
<feature type="domain" description="MIF4G" evidence="13">
    <location>
        <begin position="468"/>
        <end position="658"/>
    </location>
</feature>
<proteinExistence type="predicted"/>
<feature type="compositionally biased region" description="Basic and acidic residues" evidence="11">
    <location>
        <begin position="420"/>
        <end position="439"/>
    </location>
</feature>
<sequence length="1859" mass="210362">MDRARKRELRALNERAWNGETDVFPVSGALDSSLKKNTAFIKRLRTAVTAATLATFLQEIRTLSLHKYLSEIISACYEGLCKLKSPGEIDAGVEIVSALHQRFGPAEFTEYLAWLLGKGMATPDKSFLKTLSPEAREKEEKERITRQRALLRVVTELWLVGVLRTLDDATKPDDTTKGAAGKVPELKVRGSAAKGSGAAEPFPLEVLKDLLGYDRDHANLPLLVVFVKAFSWDILGVKSAGADGRKTVEEDGVASISSAGRAQDTEGKTESDAADQPLTPLDLADRFRTVLKRYFDDVTAHIARDQKAIQSQARRNAEAYVKSGEVFEDRQASYEKVVKAQDRLVSNAQVVADAIGAEMPDLKDAEDPLATSSGSIGLVKTGDYLRSMADGPGIWADEDERRFYENLVDLKGKVPPILLEDGKKKKSDGDDQVGKKNDPSEGADTAKAADVNDDQSTAIANKTIGAQVDALLARLPELTNKEAIDQTAVDFCFLNSKASRNRLVKALTEVPKGRSDLLPSWSRLVATLGRYLPDVPKGLVEYLDAEFRSLQRRKDKDFLGQVRLSNIRYLAELTKFGVVPEHVVFHCLKVSLDDFSRMNIEILCNLIENCGRYLLKNPDTAPRMASFLETLQRKKSVQHIGQPERMLIDNAVYYVDPPERPAIEQKERTPMELFVRKLVYTDLTKRNYGKVLKQIRRLHWEEADVVAILEKVFSKPGKVKYGNIHLLGILLSALHRYHPDFVVKVVDNVIESVSFGLEQNDFRFFQRRIAEVKYLGELYNYRMLEHPVIFDTLYKIMTFGYGGPPVPGRFNSFDPPDDFFRIRLVATVLETCGMFFNRGAAGKKLDYFLSFFQYYVFTKASLPMEIEFVVQDIFALTRPQWKMATGLDEAAKAFQLAIAQDQKSAGADKAAEPDDASSGASSDDDNGDVDEVEPYGDGEDESASEEDDVEDAQQDDDEDSTRDSDFNDEAIVVTRQEETVDPEDDADFEREYAKMMAESLESRKFDRKPLFDVPLPVRPKNRESSAVGSQGEETLPPTNSTMAFALLTKKGNRQQTRTVELPSDSTLAIAMKTQQQAEKEEQQRIKNLVLNYDLQQSEDQEGSSSTAQHARFLEPRQLPAVRGLSRFTMALSDQWPVKDIVYTSIVGVVMLMACLEWFLWLAAFMYCLYKVFRKAEHWSIRVLCFAVGLAFALLRFIFLPVMIVTLPLPSQITKVWPPAVVSFLQWFAFWTFAILLTVPWLFCVYQLVTNQLGRTKRIKRVLDDVTAPKVVIVMPCYREEPDVLVTAINSVVDCDYPPACIHVFLSFDGDQVDELYLSTLERLGVYTTMETYPRSIDVTYKAARITISRFPHGGKRHCQKSTFKLIDRVYAQYLKRNDNLFILFIDSDCILDKVCLQNFVYDMELSPGNSRDMLAMTGIITSTTRKHSIITLLQDMEYIHGQLFERTVESGCGSVTCLPGALTMLRFSAFRRMAKYYFADKAEQCDDLFDFAKCHLGEDRWLTHLFMIGAKKRHQIQMCTSAFCKTEAVQTYRSLVKQRRRWFLGFITNEVCMLTDWRLWKRYPTLIIVRFMQNTIRTTALLFFIMVLALLTTVVKVENLPVGFIAVSLGLNWLLMLYFGAKLRRFKIWLYPVMFVLNPFFNWYYMVYGIFTAGQRTWGGPRADAAAADTNTTAREAAEQAEAQGDELNVVPESFKPAQEARRAASKRLQPPSNVGLGRKVSVVRPPDQIDGKFSARQKMATGVYAYTDESETSTGLMGGASSTQLSYWTEDWRDSLDSLNTTRTDEKTPHAAVPVDRFMGDEDRRKYVIAQQAQLHRHDEDVELGYYSLREVEPERVPLAQENRDSSEVENENVTKRR</sequence>
<dbReference type="Pfam" id="PF04050">
    <property type="entry name" value="Upf2"/>
    <property type="match status" value="1"/>
</dbReference>
<evidence type="ECO:0000256" key="2">
    <source>
        <dbReference type="ARBA" id="ARBA00004651"/>
    </source>
</evidence>
<keyword evidence="15" id="KW-1185">Reference proteome</keyword>
<dbReference type="GO" id="GO:0000184">
    <property type="term" value="P:nuclear-transcribed mRNA catabolic process, nonsense-mediated decay"/>
    <property type="evidence" value="ECO:0007669"/>
    <property type="project" value="InterPro"/>
</dbReference>
<dbReference type="InterPro" id="IPR029044">
    <property type="entry name" value="Nucleotide-diphossugar_trans"/>
</dbReference>
<dbReference type="GO" id="GO:0004386">
    <property type="term" value="F:helicase activity"/>
    <property type="evidence" value="ECO:0007669"/>
    <property type="project" value="UniProtKB-KW"/>
</dbReference>
<evidence type="ECO:0000256" key="10">
    <source>
        <dbReference type="ARBA" id="ARBA00049510"/>
    </source>
</evidence>
<dbReference type="GO" id="GO:0003723">
    <property type="term" value="F:RNA binding"/>
    <property type="evidence" value="ECO:0007669"/>
    <property type="project" value="InterPro"/>
</dbReference>
<accession>A0AB34FXW4</accession>
<keyword evidence="14" id="KW-0547">Nucleotide-binding</keyword>
<evidence type="ECO:0000256" key="11">
    <source>
        <dbReference type="SAM" id="MobiDB-lite"/>
    </source>
</evidence>
<keyword evidence="5" id="KW-0328">Glycosyltransferase</keyword>
<keyword evidence="7 12" id="KW-0812">Transmembrane</keyword>
<feature type="transmembrane region" description="Helical" evidence="12">
    <location>
        <begin position="1140"/>
        <end position="1168"/>
    </location>
</feature>
<dbReference type="FunFam" id="1.25.40.180:FF:000037">
    <property type="entry name" value="Nonsense-mediated mRNA decay factor (Upf2)"/>
    <property type="match status" value="1"/>
</dbReference>
<feature type="transmembrane region" description="Helical" evidence="12">
    <location>
        <begin position="1223"/>
        <end position="1248"/>
    </location>
</feature>
<dbReference type="SMART" id="SM00543">
    <property type="entry name" value="MIF4G"/>
    <property type="match status" value="2"/>
</dbReference>
<dbReference type="GO" id="GO:0004100">
    <property type="term" value="F:chitin synthase activity"/>
    <property type="evidence" value="ECO:0007669"/>
    <property type="project" value="UniProtKB-EC"/>
</dbReference>
<dbReference type="InterPro" id="IPR007193">
    <property type="entry name" value="Upf2/Nmd2_C"/>
</dbReference>
<evidence type="ECO:0000256" key="1">
    <source>
        <dbReference type="ARBA" id="ARBA00004496"/>
    </source>
</evidence>
<evidence type="ECO:0000256" key="9">
    <source>
        <dbReference type="ARBA" id="ARBA00023136"/>
    </source>
</evidence>
<keyword evidence="9 12" id="KW-0472">Membrane</keyword>
<feature type="region of interest" description="Disordered" evidence="11">
    <location>
        <begin position="1015"/>
        <end position="1038"/>
    </location>
</feature>
<evidence type="ECO:0000259" key="13">
    <source>
        <dbReference type="SMART" id="SM00543"/>
    </source>
</evidence>
<dbReference type="Gene3D" id="3.90.550.10">
    <property type="entry name" value="Spore Coat Polysaccharide Biosynthesis Protein SpsA, Chain A"/>
    <property type="match status" value="1"/>
</dbReference>
<evidence type="ECO:0000313" key="14">
    <source>
        <dbReference type="EMBL" id="KAJ6444238.1"/>
    </source>
</evidence>
<dbReference type="PANTHER" id="PTHR12839">
    <property type="entry name" value="NONSENSE-MEDIATED MRNA DECAY PROTEIN 2 UP-FRAMESHIFT SUPPRESSOR 2"/>
    <property type="match status" value="1"/>
</dbReference>
<dbReference type="FunFam" id="4.10.80.160:FF:000001">
    <property type="entry name" value="Nonsense-mediated mRNA decay factor (Upf2)"/>
    <property type="match status" value="1"/>
</dbReference>
<evidence type="ECO:0000256" key="6">
    <source>
        <dbReference type="ARBA" id="ARBA00022679"/>
    </source>
</evidence>
<dbReference type="EMBL" id="JAQHRD010000002">
    <property type="protein sequence ID" value="KAJ6444238.1"/>
    <property type="molecule type" value="Genomic_DNA"/>
</dbReference>
<dbReference type="Gene3D" id="4.10.80.160">
    <property type="match status" value="1"/>
</dbReference>
<dbReference type="Proteomes" id="UP001163105">
    <property type="component" value="Unassembled WGS sequence"/>
</dbReference>
<comment type="catalytic activity">
    <reaction evidence="10">
        <text>[(1-&gt;4)-N-acetyl-beta-D-glucosaminyl](n) + UDP-N-acetyl-alpha-D-glucosamine = [(1-&gt;4)-N-acetyl-beta-D-glucosaminyl](n+1) + UDP + H(+)</text>
        <dbReference type="Rhea" id="RHEA:16637"/>
        <dbReference type="Rhea" id="RHEA-COMP:9593"/>
        <dbReference type="Rhea" id="RHEA-COMP:9595"/>
        <dbReference type="ChEBI" id="CHEBI:15378"/>
        <dbReference type="ChEBI" id="CHEBI:17029"/>
        <dbReference type="ChEBI" id="CHEBI:57705"/>
        <dbReference type="ChEBI" id="CHEBI:58223"/>
        <dbReference type="EC" id="2.4.1.16"/>
    </reaction>
    <physiologicalReaction direction="left-to-right" evidence="10">
        <dbReference type="Rhea" id="RHEA:16638"/>
    </physiologicalReaction>
</comment>
<evidence type="ECO:0000256" key="7">
    <source>
        <dbReference type="ARBA" id="ARBA00022692"/>
    </source>
</evidence>
<feature type="domain" description="MIF4G" evidence="13">
    <location>
        <begin position="673"/>
        <end position="880"/>
    </location>
</feature>
<keyword evidence="14" id="KW-0378">Hydrolase</keyword>
<organism evidence="14 15">
    <name type="scientific">Purpureocillium lavendulum</name>
    <dbReference type="NCBI Taxonomy" id="1247861"/>
    <lineage>
        <taxon>Eukaryota</taxon>
        <taxon>Fungi</taxon>
        <taxon>Dikarya</taxon>
        <taxon>Ascomycota</taxon>
        <taxon>Pezizomycotina</taxon>
        <taxon>Sordariomycetes</taxon>
        <taxon>Hypocreomycetidae</taxon>
        <taxon>Hypocreales</taxon>
        <taxon>Ophiocordycipitaceae</taxon>
        <taxon>Purpureocillium</taxon>
    </lineage>
</organism>
<feature type="transmembrane region" description="Helical" evidence="12">
    <location>
        <begin position="1603"/>
        <end position="1621"/>
    </location>
</feature>
<evidence type="ECO:0000256" key="5">
    <source>
        <dbReference type="ARBA" id="ARBA00022676"/>
    </source>
</evidence>
<feature type="transmembrane region" description="Helical" evidence="12">
    <location>
        <begin position="1580"/>
        <end position="1597"/>
    </location>
</feature>